<gene>
    <name evidence="2" type="ORF">CMUS01_01627</name>
</gene>
<proteinExistence type="predicted"/>
<dbReference type="PANTHER" id="PTHR35205">
    <property type="entry name" value="NB-ARC AND TPR DOMAIN PROTEIN"/>
    <property type="match status" value="1"/>
</dbReference>
<dbReference type="Gene3D" id="3.40.50.300">
    <property type="entry name" value="P-loop containing nucleotide triphosphate hydrolases"/>
    <property type="match status" value="1"/>
</dbReference>
<dbReference type="InterPro" id="IPR002182">
    <property type="entry name" value="NB-ARC"/>
</dbReference>
<dbReference type="PANTHER" id="PTHR35205:SF1">
    <property type="entry name" value="ZU5 DOMAIN-CONTAINING PROTEIN"/>
    <property type="match status" value="1"/>
</dbReference>
<dbReference type="EMBL" id="WIGM01000029">
    <property type="protein sequence ID" value="KAF6843870.1"/>
    <property type="molecule type" value="Genomic_DNA"/>
</dbReference>
<comment type="caution">
    <text evidence="2">The sequence shown here is derived from an EMBL/GenBank/DDBJ whole genome shotgun (WGS) entry which is preliminary data.</text>
</comment>
<dbReference type="SUPFAM" id="SSF52540">
    <property type="entry name" value="P-loop containing nucleoside triphosphate hydrolases"/>
    <property type="match status" value="1"/>
</dbReference>
<evidence type="ECO:0000313" key="3">
    <source>
        <dbReference type="Proteomes" id="UP000639643"/>
    </source>
</evidence>
<dbReference type="Pfam" id="PF00931">
    <property type="entry name" value="NB-ARC"/>
    <property type="match status" value="1"/>
</dbReference>
<name>A0A8H6U8H8_9PEZI</name>
<dbReference type="InterPro" id="IPR027417">
    <property type="entry name" value="P-loop_NTPase"/>
</dbReference>
<feature type="domain" description="NB-ARC" evidence="1">
    <location>
        <begin position="217"/>
        <end position="375"/>
    </location>
</feature>
<protein>
    <submittedName>
        <fullName evidence="2">Tetratricopeptide repeat domain-containing protein</fullName>
    </submittedName>
</protein>
<reference evidence="2" key="1">
    <citation type="journal article" date="2020" name="Phytopathology">
        <title>Genome Sequence Resources of Colletotrichum truncatum, C. plurivorum, C. musicola, and C. sojae: Four Species Pathogenic to Soybean (Glycine max).</title>
        <authorList>
            <person name="Rogerio F."/>
            <person name="Boufleur T.R."/>
            <person name="Ciampi-Guillardi M."/>
            <person name="Sukno S.A."/>
            <person name="Thon M.R."/>
            <person name="Massola Junior N.S."/>
            <person name="Baroncelli R."/>
        </authorList>
    </citation>
    <scope>NUCLEOTIDE SEQUENCE</scope>
    <source>
        <strain evidence="2">LFN0074</strain>
    </source>
</reference>
<dbReference type="AlphaFoldDB" id="A0A8H6U8H8"/>
<sequence>MRLILVPGVGKSPSVDTWGFQNGPWNDQLSLEENRVHVAGHYPVVDDETKFSVQQLIETGAKLSEVLEDLGRKNAAFSMLQAKNRIRTISLIKGIVFIGCPHGIGHRDVLKENCAFLLQQCLPGRSIKKLLEIRNWEDKMLEVSEEFAKWSFHFPILSIYEGRPTLKKSFIQSKHKTTDQPAPNRDFFGREGVMEELDSVLLPGHQSGEKTDSSSVPSIAALFGVAGLGKTQVASHYAYTRSHKFEAVFWISAEDTDKLEVDFCNIATRIGLVSEKEPHNPNSTKELVRSWLSKPTRTVGGKSDIDQGSPPKWLLVFDNADRPGILEDYVDIEGPGSILVTSRDPQVCNVSSNIVAVDLPPFTEEEALGFFKKSSRQSFKTEKDY</sequence>
<keyword evidence="3" id="KW-1185">Reference proteome</keyword>
<evidence type="ECO:0000313" key="2">
    <source>
        <dbReference type="EMBL" id="KAF6843870.1"/>
    </source>
</evidence>
<dbReference type="Proteomes" id="UP000639643">
    <property type="component" value="Unassembled WGS sequence"/>
</dbReference>
<organism evidence="2 3">
    <name type="scientific">Colletotrichum musicola</name>
    <dbReference type="NCBI Taxonomy" id="2175873"/>
    <lineage>
        <taxon>Eukaryota</taxon>
        <taxon>Fungi</taxon>
        <taxon>Dikarya</taxon>
        <taxon>Ascomycota</taxon>
        <taxon>Pezizomycotina</taxon>
        <taxon>Sordariomycetes</taxon>
        <taxon>Hypocreomycetidae</taxon>
        <taxon>Glomerellales</taxon>
        <taxon>Glomerellaceae</taxon>
        <taxon>Colletotrichum</taxon>
        <taxon>Colletotrichum orchidearum species complex</taxon>
    </lineage>
</organism>
<accession>A0A8H6U8H8</accession>
<dbReference type="OrthoDB" id="6161812at2759"/>
<evidence type="ECO:0000259" key="1">
    <source>
        <dbReference type="Pfam" id="PF00931"/>
    </source>
</evidence>
<dbReference type="GO" id="GO:0043531">
    <property type="term" value="F:ADP binding"/>
    <property type="evidence" value="ECO:0007669"/>
    <property type="project" value="InterPro"/>
</dbReference>